<gene>
    <name evidence="1" type="ORF">R3P38DRAFT_3175858</name>
</gene>
<protein>
    <recommendedName>
        <fullName evidence="3">Photolyase/cryptochrome alpha/beta domain-containing protein</fullName>
    </recommendedName>
</protein>
<dbReference type="EMBL" id="JAWWNJ010000010">
    <property type="protein sequence ID" value="KAK7046580.1"/>
    <property type="molecule type" value="Genomic_DNA"/>
</dbReference>
<organism evidence="1 2">
    <name type="scientific">Favolaschia claudopus</name>
    <dbReference type="NCBI Taxonomy" id="2862362"/>
    <lineage>
        <taxon>Eukaryota</taxon>
        <taxon>Fungi</taxon>
        <taxon>Dikarya</taxon>
        <taxon>Basidiomycota</taxon>
        <taxon>Agaricomycotina</taxon>
        <taxon>Agaricomycetes</taxon>
        <taxon>Agaricomycetidae</taxon>
        <taxon>Agaricales</taxon>
        <taxon>Marasmiineae</taxon>
        <taxon>Mycenaceae</taxon>
        <taxon>Favolaschia</taxon>
    </lineage>
</organism>
<dbReference type="AlphaFoldDB" id="A0AAW0D255"/>
<evidence type="ECO:0000313" key="1">
    <source>
        <dbReference type="EMBL" id="KAK7046580.1"/>
    </source>
</evidence>
<sequence length="58" mass="6869">MRKLYAGLRSVWIVYRNYDDRDYDSLKSASTPANAEIMFVYLQNTEFMLPEVARERSS</sequence>
<comment type="caution">
    <text evidence="1">The sequence shown here is derived from an EMBL/GenBank/DDBJ whole genome shotgun (WGS) entry which is preliminary data.</text>
</comment>
<evidence type="ECO:0000313" key="2">
    <source>
        <dbReference type="Proteomes" id="UP001362999"/>
    </source>
</evidence>
<keyword evidence="2" id="KW-1185">Reference proteome</keyword>
<accession>A0AAW0D255</accession>
<name>A0AAW0D255_9AGAR</name>
<dbReference type="Proteomes" id="UP001362999">
    <property type="component" value="Unassembled WGS sequence"/>
</dbReference>
<evidence type="ECO:0008006" key="3">
    <source>
        <dbReference type="Google" id="ProtNLM"/>
    </source>
</evidence>
<proteinExistence type="predicted"/>
<reference evidence="1 2" key="1">
    <citation type="journal article" date="2024" name="J Genomics">
        <title>Draft genome sequencing and assembly of Favolaschia claudopus CIRM-BRFM 2984 isolated from oak limbs.</title>
        <authorList>
            <person name="Navarro D."/>
            <person name="Drula E."/>
            <person name="Chaduli D."/>
            <person name="Cazenave R."/>
            <person name="Ahrendt S."/>
            <person name="Wang J."/>
            <person name="Lipzen A."/>
            <person name="Daum C."/>
            <person name="Barry K."/>
            <person name="Grigoriev I.V."/>
            <person name="Favel A."/>
            <person name="Rosso M.N."/>
            <person name="Martin F."/>
        </authorList>
    </citation>
    <scope>NUCLEOTIDE SEQUENCE [LARGE SCALE GENOMIC DNA]</scope>
    <source>
        <strain evidence="1 2">CIRM-BRFM 2984</strain>
    </source>
</reference>